<dbReference type="EMBL" id="JAGSYN010000223">
    <property type="protein sequence ID" value="KAG7661244.1"/>
    <property type="molecule type" value="Genomic_DNA"/>
</dbReference>
<organism evidence="1 2">
    <name type="scientific">[Candida] subhashii</name>
    <dbReference type="NCBI Taxonomy" id="561895"/>
    <lineage>
        <taxon>Eukaryota</taxon>
        <taxon>Fungi</taxon>
        <taxon>Dikarya</taxon>
        <taxon>Ascomycota</taxon>
        <taxon>Saccharomycotina</taxon>
        <taxon>Pichiomycetes</taxon>
        <taxon>Debaryomycetaceae</taxon>
        <taxon>Spathaspora</taxon>
    </lineage>
</organism>
<dbReference type="InterPro" id="IPR002848">
    <property type="entry name" value="Translin_fam"/>
</dbReference>
<name>A0A8J5Q3R1_9ASCO</name>
<dbReference type="GO" id="GO:0043565">
    <property type="term" value="F:sequence-specific DNA binding"/>
    <property type="evidence" value="ECO:0007669"/>
    <property type="project" value="InterPro"/>
</dbReference>
<dbReference type="RefSeq" id="XP_049261477.1">
    <property type="nucleotide sequence ID" value="XM_049409284.1"/>
</dbReference>
<dbReference type="GeneID" id="73472040"/>
<dbReference type="Proteomes" id="UP000694255">
    <property type="component" value="Unassembled WGS sequence"/>
</dbReference>
<keyword evidence="2" id="KW-1185">Reference proteome</keyword>
<evidence type="ECO:0000313" key="1">
    <source>
        <dbReference type="EMBL" id="KAG7661244.1"/>
    </source>
</evidence>
<dbReference type="AlphaFoldDB" id="A0A8J5Q3R1"/>
<dbReference type="Pfam" id="PF01997">
    <property type="entry name" value="Translin"/>
    <property type="match status" value="1"/>
</dbReference>
<evidence type="ECO:0000313" key="2">
    <source>
        <dbReference type="Proteomes" id="UP000694255"/>
    </source>
</evidence>
<comment type="caution">
    <text evidence="1">The sequence shown here is derived from an EMBL/GenBank/DDBJ whole genome shotgun (WGS) entry which is preliminary data.</text>
</comment>
<gene>
    <name evidence="1" type="ORF">J8A68_005240</name>
</gene>
<dbReference type="OrthoDB" id="829at2759"/>
<proteinExistence type="predicted"/>
<accession>A0A8J5Q3R1</accession>
<dbReference type="PANTHER" id="PTHR10741">
    <property type="entry name" value="TRANSLIN AND TRANSLIN ASSOCIATED PROTEIN X"/>
    <property type="match status" value="1"/>
</dbReference>
<reference evidence="1 2" key="1">
    <citation type="journal article" date="2021" name="DNA Res.">
        <title>Genome analysis of Candida subhashii reveals its hybrid nature and dual mitochondrial genome conformations.</title>
        <authorList>
            <person name="Mixao V."/>
            <person name="Hegedusova E."/>
            <person name="Saus E."/>
            <person name="Pryszcz L.P."/>
            <person name="Cillingova A."/>
            <person name="Nosek J."/>
            <person name="Gabaldon T."/>
        </authorList>
    </citation>
    <scope>NUCLEOTIDE SEQUENCE [LARGE SCALE GENOMIC DNA]</scope>
    <source>
        <strain evidence="1 2">CBS 10753</strain>
    </source>
</reference>
<sequence>MSGIESFLDEIKCQIEQDSSQREHLRELEHQFDLKLTPYRKIVNDISSVRPSEILDRTVDTTARIADVALPDTDSISKIFTHFRSMLAEIQCKEAQRERLTSKFIEESMYICIVCRYFQTIGRSFESYESGSLDIPLLTTCLVDKGLIVTPKEISETIFLDKVDYQTYLLVLLRLVDVIQDYTTSAIIQCSMGANESDSSIDYTIAVINSQIVSKLQSGFQLLDLKNDILRKRYDGLKYASQRLNKIVYDLTLRNLISIKGSVY</sequence>
<protein>
    <submittedName>
        <fullName evidence="1">Tsn1</fullName>
    </submittedName>
</protein>